<feature type="coiled-coil region" evidence="1">
    <location>
        <begin position="185"/>
        <end position="252"/>
    </location>
</feature>
<gene>
    <name evidence="3" type="ORF">HanXRQr2_Chr04g0166971</name>
</gene>
<evidence type="ECO:0000313" key="4">
    <source>
        <dbReference type="Proteomes" id="UP000215914"/>
    </source>
</evidence>
<evidence type="ECO:0000256" key="2">
    <source>
        <dbReference type="SAM" id="MobiDB-lite"/>
    </source>
</evidence>
<reference evidence="3" key="1">
    <citation type="journal article" date="2017" name="Nature">
        <title>The sunflower genome provides insights into oil metabolism, flowering and Asterid evolution.</title>
        <authorList>
            <person name="Badouin H."/>
            <person name="Gouzy J."/>
            <person name="Grassa C.J."/>
            <person name="Murat F."/>
            <person name="Staton S.E."/>
            <person name="Cottret L."/>
            <person name="Lelandais-Briere C."/>
            <person name="Owens G.L."/>
            <person name="Carrere S."/>
            <person name="Mayjonade B."/>
            <person name="Legrand L."/>
            <person name="Gill N."/>
            <person name="Kane N.C."/>
            <person name="Bowers J.E."/>
            <person name="Hubner S."/>
            <person name="Bellec A."/>
            <person name="Berard A."/>
            <person name="Berges H."/>
            <person name="Blanchet N."/>
            <person name="Boniface M.C."/>
            <person name="Brunel D."/>
            <person name="Catrice O."/>
            <person name="Chaidir N."/>
            <person name="Claudel C."/>
            <person name="Donnadieu C."/>
            <person name="Faraut T."/>
            <person name="Fievet G."/>
            <person name="Helmstetter N."/>
            <person name="King M."/>
            <person name="Knapp S.J."/>
            <person name="Lai Z."/>
            <person name="Le Paslier M.C."/>
            <person name="Lippi Y."/>
            <person name="Lorenzon L."/>
            <person name="Mandel J.R."/>
            <person name="Marage G."/>
            <person name="Marchand G."/>
            <person name="Marquand E."/>
            <person name="Bret-Mestries E."/>
            <person name="Morien E."/>
            <person name="Nambeesan S."/>
            <person name="Nguyen T."/>
            <person name="Pegot-Espagnet P."/>
            <person name="Pouilly N."/>
            <person name="Raftis F."/>
            <person name="Sallet E."/>
            <person name="Schiex T."/>
            <person name="Thomas J."/>
            <person name="Vandecasteele C."/>
            <person name="Vares D."/>
            <person name="Vear F."/>
            <person name="Vautrin S."/>
            <person name="Crespi M."/>
            <person name="Mangin B."/>
            <person name="Burke J.M."/>
            <person name="Salse J."/>
            <person name="Munos S."/>
            <person name="Vincourt P."/>
            <person name="Rieseberg L.H."/>
            <person name="Langlade N.B."/>
        </authorList>
    </citation>
    <scope>NUCLEOTIDE SEQUENCE</scope>
    <source>
        <tissue evidence="3">Leaves</tissue>
    </source>
</reference>
<keyword evidence="1" id="KW-0175">Coiled coil</keyword>
<feature type="compositionally biased region" description="Basic and acidic residues" evidence="2">
    <location>
        <begin position="1"/>
        <end position="23"/>
    </location>
</feature>
<sequence>MSLADYERLSTAQVDKDAEKTAENVEAEAVGEGLKETFVEGEVHTDSSETESEIDLTQMAPTSYISGKLKLKKIPKKKKVSDEEDATYEPTPVEKEKLKKKGIRKRKARPTGEVSRRKKGRKDTTSIPIPEEVRKKTPEQPQKTVEEPCSASKKPQTSQSSSHGFQKVPTDLPSDFGDWFNDGKVNALTKKVSILEKAKAEAELKAVKEKLKDVEAENVALRNEVEGLTNVVEELAEKIMNVEAQYKAIDDSNRTMMEMYADLQVSSTSANEILKKDIKALRAEKEVKDE</sequence>
<feature type="compositionally biased region" description="Basic and acidic residues" evidence="2">
    <location>
        <begin position="33"/>
        <end position="47"/>
    </location>
</feature>
<feature type="compositionally biased region" description="Basic residues" evidence="2">
    <location>
        <begin position="98"/>
        <end position="109"/>
    </location>
</feature>
<accession>A0A9K3J8C1</accession>
<name>A0A9K3J8C1_HELAN</name>
<proteinExistence type="predicted"/>
<feature type="region of interest" description="Disordered" evidence="2">
    <location>
        <begin position="1"/>
        <end position="173"/>
    </location>
</feature>
<dbReference type="AlphaFoldDB" id="A0A9K3J8C1"/>
<reference evidence="3" key="2">
    <citation type="submission" date="2020-06" db="EMBL/GenBank/DDBJ databases">
        <title>Helianthus annuus Genome sequencing and assembly Release 2.</title>
        <authorList>
            <person name="Gouzy J."/>
            <person name="Langlade N."/>
            <person name="Munos S."/>
        </authorList>
    </citation>
    <scope>NUCLEOTIDE SEQUENCE</scope>
    <source>
        <tissue evidence="3">Leaves</tissue>
    </source>
</reference>
<dbReference type="EMBL" id="MNCJ02000319">
    <property type="protein sequence ID" value="KAF5810228.1"/>
    <property type="molecule type" value="Genomic_DNA"/>
</dbReference>
<evidence type="ECO:0000313" key="3">
    <source>
        <dbReference type="EMBL" id="KAF5810228.1"/>
    </source>
</evidence>
<protein>
    <submittedName>
        <fullName evidence="3">Transcription factor bZIP family</fullName>
    </submittedName>
</protein>
<organism evidence="3 4">
    <name type="scientific">Helianthus annuus</name>
    <name type="common">Common sunflower</name>
    <dbReference type="NCBI Taxonomy" id="4232"/>
    <lineage>
        <taxon>Eukaryota</taxon>
        <taxon>Viridiplantae</taxon>
        <taxon>Streptophyta</taxon>
        <taxon>Embryophyta</taxon>
        <taxon>Tracheophyta</taxon>
        <taxon>Spermatophyta</taxon>
        <taxon>Magnoliopsida</taxon>
        <taxon>eudicotyledons</taxon>
        <taxon>Gunneridae</taxon>
        <taxon>Pentapetalae</taxon>
        <taxon>asterids</taxon>
        <taxon>campanulids</taxon>
        <taxon>Asterales</taxon>
        <taxon>Asteraceae</taxon>
        <taxon>Asteroideae</taxon>
        <taxon>Heliantheae alliance</taxon>
        <taxon>Heliantheae</taxon>
        <taxon>Helianthus</taxon>
    </lineage>
</organism>
<feature type="compositionally biased region" description="Basic residues" evidence="2">
    <location>
        <begin position="69"/>
        <end position="79"/>
    </location>
</feature>
<feature type="compositionally biased region" description="Polar residues" evidence="2">
    <location>
        <begin position="153"/>
        <end position="164"/>
    </location>
</feature>
<keyword evidence="4" id="KW-1185">Reference proteome</keyword>
<comment type="caution">
    <text evidence="3">The sequence shown here is derived from an EMBL/GenBank/DDBJ whole genome shotgun (WGS) entry which is preliminary data.</text>
</comment>
<dbReference type="Proteomes" id="UP000215914">
    <property type="component" value="Unassembled WGS sequence"/>
</dbReference>
<evidence type="ECO:0000256" key="1">
    <source>
        <dbReference type="SAM" id="Coils"/>
    </source>
</evidence>
<dbReference type="Gramene" id="mRNA:HanXRQr2_Chr04g0166971">
    <property type="protein sequence ID" value="CDS:HanXRQr2_Chr04g0166971.1"/>
    <property type="gene ID" value="HanXRQr2_Chr04g0166971"/>
</dbReference>